<proteinExistence type="predicted"/>
<dbReference type="RefSeq" id="WP_109930312.1">
    <property type="nucleotide sequence ID" value="NZ_QGNY01000004.1"/>
</dbReference>
<accession>A0A317EWW7</accession>
<dbReference type="AlphaFoldDB" id="A0A317EWW7"/>
<evidence type="ECO:0000313" key="2">
    <source>
        <dbReference type="Proteomes" id="UP000245391"/>
    </source>
</evidence>
<evidence type="ECO:0000313" key="1">
    <source>
        <dbReference type="EMBL" id="PWS31440.1"/>
    </source>
</evidence>
<dbReference type="OrthoDB" id="982263at2"/>
<organism evidence="1 2">
    <name type="scientific">Pedobacter paludis</name>
    <dbReference type="NCBI Taxonomy" id="2203212"/>
    <lineage>
        <taxon>Bacteria</taxon>
        <taxon>Pseudomonadati</taxon>
        <taxon>Bacteroidota</taxon>
        <taxon>Sphingobacteriia</taxon>
        <taxon>Sphingobacteriales</taxon>
        <taxon>Sphingobacteriaceae</taxon>
        <taxon>Pedobacter</taxon>
    </lineage>
</organism>
<reference evidence="2" key="1">
    <citation type="submission" date="2018-05" db="EMBL/GenBank/DDBJ databases">
        <title>Pedobacter paludis sp. nov., isolated from wetland soil.</title>
        <authorList>
            <person name="Zhang Y."/>
        </authorList>
    </citation>
    <scope>NUCLEOTIDE SEQUENCE [LARGE SCALE GENOMIC DNA]</scope>
    <source>
        <strain evidence="2">R-8</strain>
    </source>
</reference>
<gene>
    <name evidence="1" type="ORF">DF947_12640</name>
</gene>
<protein>
    <submittedName>
        <fullName evidence="1">Uncharacterized protein</fullName>
    </submittedName>
</protein>
<keyword evidence="2" id="KW-1185">Reference proteome</keyword>
<name>A0A317EWW7_9SPHI</name>
<sequence length="152" mass="17397">MAATQDIRDIFSILHDGTISGCTGDKELLTLTVDCEYLAERIDKSFDLFYVYLINVNKLELDPWTNPIDLPTIIKKDYQEIFKAGLEILSAEIKDDDVVITCNQHDTSFDYFGGNLTINSQAIKVSDQNKNELTIEQFGEICKNYWKGWSKK</sequence>
<dbReference type="EMBL" id="QGNY01000004">
    <property type="protein sequence ID" value="PWS31440.1"/>
    <property type="molecule type" value="Genomic_DNA"/>
</dbReference>
<comment type="caution">
    <text evidence="1">The sequence shown here is derived from an EMBL/GenBank/DDBJ whole genome shotgun (WGS) entry which is preliminary data.</text>
</comment>
<dbReference type="Proteomes" id="UP000245391">
    <property type="component" value="Unassembled WGS sequence"/>
</dbReference>